<reference evidence="2 3" key="1">
    <citation type="submission" date="2020-01" db="EMBL/GenBank/DDBJ databases">
        <authorList>
            <person name="Deng T."/>
        </authorList>
    </citation>
    <scope>NUCLEOTIDE SEQUENCE [LARGE SCALE GENOMIC DNA]</scope>
    <source>
        <strain evidence="2 3">5221</strain>
    </source>
</reference>
<keyword evidence="1" id="KW-1133">Transmembrane helix</keyword>
<evidence type="ECO:0000313" key="3">
    <source>
        <dbReference type="Proteomes" id="UP000469215"/>
    </source>
</evidence>
<keyword evidence="1" id="KW-0812">Transmembrane</keyword>
<dbReference type="AlphaFoldDB" id="A0A6N9H3X8"/>
<dbReference type="RefSeq" id="WP_160952154.1">
    <property type="nucleotide sequence ID" value="NZ_WWEQ01000004.1"/>
</dbReference>
<protein>
    <recommendedName>
        <fullName evidence="4">Small multidrug efflux protein</fullName>
    </recommendedName>
</protein>
<feature type="transmembrane region" description="Helical" evidence="1">
    <location>
        <begin position="46"/>
        <end position="70"/>
    </location>
</feature>
<dbReference type="Proteomes" id="UP000469215">
    <property type="component" value="Unassembled WGS sequence"/>
</dbReference>
<proteinExistence type="predicted"/>
<gene>
    <name evidence="2" type="ORF">GSY69_01630</name>
</gene>
<accession>A0A6N9H3X8</accession>
<keyword evidence="3" id="KW-1185">Reference proteome</keyword>
<feature type="transmembrane region" description="Helical" evidence="1">
    <location>
        <begin position="148"/>
        <end position="169"/>
    </location>
</feature>
<keyword evidence="1" id="KW-0472">Membrane</keyword>
<feature type="transmembrane region" description="Helical" evidence="1">
    <location>
        <begin position="17"/>
        <end position="40"/>
    </location>
</feature>
<comment type="caution">
    <text evidence="2">The sequence shown here is derived from an EMBL/GenBank/DDBJ whole genome shotgun (WGS) entry which is preliminary data.</text>
</comment>
<evidence type="ECO:0008006" key="4">
    <source>
        <dbReference type="Google" id="ProtNLM"/>
    </source>
</evidence>
<dbReference type="EMBL" id="WWEQ01000004">
    <property type="protein sequence ID" value="MYM18710.1"/>
    <property type="molecule type" value="Genomic_DNA"/>
</dbReference>
<organism evidence="2 3">
    <name type="scientific">Brevibacterium rongguiense</name>
    <dbReference type="NCBI Taxonomy" id="2695267"/>
    <lineage>
        <taxon>Bacteria</taxon>
        <taxon>Bacillati</taxon>
        <taxon>Actinomycetota</taxon>
        <taxon>Actinomycetes</taxon>
        <taxon>Micrococcales</taxon>
        <taxon>Brevibacteriaceae</taxon>
        <taxon>Brevibacterium</taxon>
    </lineage>
</organism>
<evidence type="ECO:0000313" key="2">
    <source>
        <dbReference type="EMBL" id="MYM18710.1"/>
    </source>
</evidence>
<sequence length="170" mass="17347">MHALVDFAQSLPPAVHWLGILALSAIPFVESYFGSAIGVLTGMHPVVAIGLAVVGNAATMLLVVMGAAAARRAVLARRRAGSQAGAGASAEAAGAPGSKRRARVRRMFDRWGVPGVSLLGQCFLPSQITSGMMVSFGASRNAVIGWQLVSIVAWGVVFGALAAAGVRLIG</sequence>
<feature type="transmembrane region" description="Helical" evidence="1">
    <location>
        <begin position="108"/>
        <end position="128"/>
    </location>
</feature>
<evidence type="ECO:0000256" key="1">
    <source>
        <dbReference type="SAM" id="Phobius"/>
    </source>
</evidence>
<name>A0A6N9H3X8_9MICO</name>